<evidence type="ECO:0000313" key="10">
    <source>
        <dbReference type="EMBL" id="KAE8258959.1"/>
    </source>
</evidence>
<comment type="caution">
    <text evidence="10">The sequence shown here is derived from an EMBL/GenBank/DDBJ whole genome shotgun (WGS) entry which is preliminary data.</text>
</comment>
<protein>
    <recommendedName>
        <fullName evidence="9">Cytochrome b-c1 complex subunit 7</fullName>
    </recommendedName>
</protein>
<dbReference type="FunFam" id="1.10.1090.10:FF:000001">
    <property type="entry name" value="Cytochrome b-c1 complex subunit 7"/>
    <property type="match status" value="1"/>
</dbReference>
<keyword evidence="6 9" id="KW-0249">Electron transport</keyword>
<dbReference type="GO" id="GO:0005743">
    <property type="term" value="C:mitochondrial inner membrane"/>
    <property type="evidence" value="ECO:0007669"/>
    <property type="project" value="UniProtKB-SubCell"/>
</dbReference>
<reference evidence="10" key="1">
    <citation type="submission" date="2016-04" db="EMBL/GenBank/DDBJ databases">
        <authorList>
            <person name="Nguyen H.D."/>
            <person name="Samba Siva P."/>
            <person name="Cullis J."/>
            <person name="Levesque C.A."/>
            <person name="Hambleton S."/>
        </authorList>
    </citation>
    <scope>NUCLEOTIDE SEQUENCE</scope>
    <source>
        <strain evidence="10">DAOMC 236416</strain>
    </source>
</reference>
<keyword evidence="5 9" id="KW-0999">Mitochondrion inner membrane</keyword>
<dbReference type="InterPro" id="IPR036544">
    <property type="entry name" value="QCR7_sf"/>
</dbReference>
<dbReference type="GO" id="GO:0045275">
    <property type="term" value="C:respiratory chain complex III"/>
    <property type="evidence" value="ECO:0007669"/>
    <property type="project" value="InterPro"/>
</dbReference>
<dbReference type="OrthoDB" id="425749at2759"/>
<comment type="subcellular location">
    <subcellularLocation>
        <location evidence="1">Mitochondrion inner membrane</location>
        <topology evidence="1">Peripheral membrane protein</topology>
        <orientation evidence="1">Matrix side</orientation>
    </subcellularLocation>
</comment>
<proteinExistence type="inferred from homology"/>
<dbReference type="Proteomes" id="UP000077521">
    <property type="component" value="Unassembled WGS sequence"/>
</dbReference>
<keyword evidence="7 9" id="KW-0496">Mitochondrion</keyword>
<evidence type="ECO:0000256" key="6">
    <source>
        <dbReference type="ARBA" id="ARBA00022982"/>
    </source>
</evidence>
<keyword evidence="11" id="KW-1185">Reference proteome</keyword>
<evidence type="ECO:0000256" key="5">
    <source>
        <dbReference type="ARBA" id="ARBA00022792"/>
    </source>
</evidence>
<evidence type="ECO:0000256" key="2">
    <source>
        <dbReference type="ARBA" id="ARBA00008554"/>
    </source>
</evidence>
<keyword evidence="3 9" id="KW-0813">Transport</keyword>
<gene>
    <name evidence="10" type="ORF">A4X13_0g1333</name>
</gene>
<evidence type="ECO:0000256" key="1">
    <source>
        <dbReference type="ARBA" id="ARBA00004443"/>
    </source>
</evidence>
<dbReference type="Pfam" id="PF02271">
    <property type="entry name" value="UCR_14kD"/>
    <property type="match status" value="1"/>
</dbReference>
<evidence type="ECO:0000256" key="3">
    <source>
        <dbReference type="ARBA" id="ARBA00022448"/>
    </source>
</evidence>
<comment type="function">
    <text evidence="9">Component of the ubiquinol-cytochrome c oxidoreductase, a multisubunit transmembrane complex that is part of the mitochondrial electron transport chain which drives oxidative phosphorylation.</text>
</comment>
<organism evidence="10 11">
    <name type="scientific">Tilletia indica</name>
    <dbReference type="NCBI Taxonomy" id="43049"/>
    <lineage>
        <taxon>Eukaryota</taxon>
        <taxon>Fungi</taxon>
        <taxon>Dikarya</taxon>
        <taxon>Basidiomycota</taxon>
        <taxon>Ustilaginomycotina</taxon>
        <taxon>Exobasidiomycetes</taxon>
        <taxon>Tilletiales</taxon>
        <taxon>Tilletiaceae</taxon>
        <taxon>Tilletia</taxon>
    </lineage>
</organism>
<dbReference type="SMR" id="A0A177TXH4"/>
<dbReference type="AlphaFoldDB" id="A0A177TXH4"/>
<comment type="similarity">
    <text evidence="2 9">Belongs to the UQCRB/QCR7 family.</text>
</comment>
<keyword evidence="4 9" id="KW-0679">Respiratory chain</keyword>
<dbReference type="SUPFAM" id="SSF81524">
    <property type="entry name" value="14 kDa protein of cytochrome bc1 complex (Ubiquinol-cytochrome c reductase)"/>
    <property type="match status" value="1"/>
</dbReference>
<name>A0A177TXH4_9BASI</name>
<keyword evidence="8 9" id="KW-0472">Membrane</keyword>
<dbReference type="PIRSF" id="PIRSF000022">
    <property type="entry name" value="Bc1_14K"/>
    <property type="match status" value="1"/>
</dbReference>
<dbReference type="EMBL" id="LWDF02000051">
    <property type="protein sequence ID" value="KAE8258959.1"/>
    <property type="molecule type" value="Genomic_DNA"/>
</dbReference>
<evidence type="ECO:0000256" key="4">
    <source>
        <dbReference type="ARBA" id="ARBA00022660"/>
    </source>
</evidence>
<evidence type="ECO:0000256" key="8">
    <source>
        <dbReference type="ARBA" id="ARBA00023136"/>
    </source>
</evidence>
<accession>A0A177TXH4</accession>
<sequence>MSLKSGISLASFVKNSPALSRFVTPVANAYAAAAGHRKVGLKYDDLIMEEDEGVQKAIGRLTERESYDRAYRLRRAIHLSVLHRELPKEEWLTSTEDKRYLTPLVDEVRKEDDERAAWDTVKVEKKH</sequence>
<reference evidence="10" key="2">
    <citation type="journal article" date="2019" name="IMA Fungus">
        <title>Genome sequencing and comparison of five Tilletia species to identify candidate genes for the detection of regulated species infecting wheat.</title>
        <authorList>
            <person name="Nguyen H.D.T."/>
            <person name="Sultana T."/>
            <person name="Kesanakurti P."/>
            <person name="Hambleton S."/>
        </authorList>
    </citation>
    <scope>NUCLEOTIDE SEQUENCE</scope>
    <source>
        <strain evidence="10">DAOMC 236416</strain>
    </source>
</reference>
<dbReference type="GO" id="GO:0006122">
    <property type="term" value="P:mitochondrial electron transport, ubiquinol to cytochrome c"/>
    <property type="evidence" value="ECO:0007669"/>
    <property type="project" value="InterPro"/>
</dbReference>
<evidence type="ECO:0000256" key="9">
    <source>
        <dbReference type="PIRNR" id="PIRNR000022"/>
    </source>
</evidence>
<dbReference type="Gene3D" id="1.10.1090.10">
    <property type="entry name" value="Cytochrome b-c1 complex subunit 7"/>
    <property type="match status" value="1"/>
</dbReference>
<evidence type="ECO:0000313" key="11">
    <source>
        <dbReference type="Proteomes" id="UP000077521"/>
    </source>
</evidence>
<dbReference type="PANTHER" id="PTHR12022:SF0">
    <property type="entry name" value="CYTOCHROME B-C1 COMPLEX SUBUNIT 7"/>
    <property type="match status" value="1"/>
</dbReference>
<evidence type="ECO:0000256" key="7">
    <source>
        <dbReference type="ARBA" id="ARBA00023128"/>
    </source>
</evidence>
<dbReference type="PANTHER" id="PTHR12022">
    <property type="entry name" value="UBIQUINOL-CYTOCHROME C REDUCTASE COMPLEX 14 KD PROTEIN"/>
    <property type="match status" value="1"/>
</dbReference>
<dbReference type="InterPro" id="IPR003197">
    <property type="entry name" value="QCR7"/>
</dbReference>